<dbReference type="InterPro" id="IPR013780">
    <property type="entry name" value="Glyco_hydro_b"/>
</dbReference>
<proteinExistence type="predicted"/>
<evidence type="ECO:0000259" key="1">
    <source>
        <dbReference type="PROSITE" id="PS51173"/>
    </source>
</evidence>
<protein>
    <submittedName>
        <fullName evidence="2">Cellulose binding domain-containing protein</fullName>
    </submittedName>
</protein>
<accession>A0ABV7Q501</accession>
<evidence type="ECO:0000313" key="3">
    <source>
        <dbReference type="Proteomes" id="UP001595712"/>
    </source>
</evidence>
<dbReference type="InterPro" id="IPR012291">
    <property type="entry name" value="CBM2_carb-bd_dom_sf"/>
</dbReference>
<dbReference type="PROSITE" id="PS51173">
    <property type="entry name" value="CBM2"/>
    <property type="match status" value="1"/>
</dbReference>
<comment type="caution">
    <text evidence="2">The sequence shown here is derived from an EMBL/GenBank/DDBJ whole genome shotgun (WGS) entry which is preliminary data.</text>
</comment>
<dbReference type="InterPro" id="IPR001919">
    <property type="entry name" value="CBD2"/>
</dbReference>
<organism evidence="2 3">
    <name type="scientific">Glycomyces rhizosphaerae</name>
    <dbReference type="NCBI Taxonomy" id="2054422"/>
    <lineage>
        <taxon>Bacteria</taxon>
        <taxon>Bacillati</taxon>
        <taxon>Actinomycetota</taxon>
        <taxon>Actinomycetes</taxon>
        <taxon>Glycomycetales</taxon>
        <taxon>Glycomycetaceae</taxon>
        <taxon>Glycomyces</taxon>
    </lineage>
</organism>
<dbReference type="SMART" id="SM00637">
    <property type="entry name" value="CBD_II"/>
    <property type="match status" value="1"/>
</dbReference>
<sequence length="177" mass="18795">MEATCNNADGGRVINLINNRDTAVSMDLALTGTQAGETLTTYQTDETHALEIVGQSPLTGPQTTVDLAPRSVTTLVIEADDAASCQAHVEVVADWGSGWLGKATIEAGDEPVVGWDLTWNWPGTQRVQRLWNAEWTQTGNAMTASDVGWNARIAAGDSRDVFGFTATGPAAPLEFTC</sequence>
<name>A0ABV7Q501_9ACTN</name>
<reference evidence="3" key="1">
    <citation type="journal article" date="2019" name="Int. J. Syst. Evol. Microbiol.">
        <title>The Global Catalogue of Microorganisms (GCM) 10K type strain sequencing project: providing services to taxonomists for standard genome sequencing and annotation.</title>
        <authorList>
            <consortium name="The Broad Institute Genomics Platform"/>
            <consortium name="The Broad Institute Genome Sequencing Center for Infectious Disease"/>
            <person name="Wu L."/>
            <person name="Ma J."/>
        </authorList>
    </citation>
    <scope>NUCLEOTIDE SEQUENCE [LARGE SCALE GENOMIC DNA]</scope>
    <source>
        <strain evidence="3">CGMCC 4.7396</strain>
    </source>
</reference>
<dbReference type="InterPro" id="IPR008965">
    <property type="entry name" value="CBM2/CBM3_carb-bd_dom_sf"/>
</dbReference>
<dbReference type="Pfam" id="PF00553">
    <property type="entry name" value="CBM_2"/>
    <property type="match status" value="1"/>
</dbReference>
<evidence type="ECO:0000313" key="2">
    <source>
        <dbReference type="EMBL" id="MFC3494644.1"/>
    </source>
</evidence>
<gene>
    <name evidence="2" type="ORF">ACFO8M_19345</name>
</gene>
<feature type="domain" description="CBM2" evidence="1">
    <location>
        <begin position="78"/>
        <end position="177"/>
    </location>
</feature>
<dbReference type="RefSeq" id="WP_387978572.1">
    <property type="nucleotide sequence ID" value="NZ_JBHRWO010000020.1"/>
</dbReference>
<dbReference type="Gene3D" id="2.60.40.290">
    <property type="match status" value="1"/>
</dbReference>
<dbReference type="EMBL" id="JBHRWO010000020">
    <property type="protein sequence ID" value="MFC3494644.1"/>
    <property type="molecule type" value="Genomic_DNA"/>
</dbReference>
<keyword evidence="3" id="KW-1185">Reference proteome</keyword>
<dbReference type="Gene3D" id="2.60.40.1180">
    <property type="entry name" value="Golgi alpha-mannosidase II"/>
    <property type="match status" value="1"/>
</dbReference>
<dbReference type="Proteomes" id="UP001595712">
    <property type="component" value="Unassembled WGS sequence"/>
</dbReference>
<dbReference type="SUPFAM" id="SSF49384">
    <property type="entry name" value="Carbohydrate-binding domain"/>
    <property type="match status" value="1"/>
</dbReference>